<keyword evidence="3" id="KW-1185">Reference proteome</keyword>
<keyword evidence="1" id="KW-1133">Transmembrane helix</keyword>
<dbReference type="AlphaFoldDB" id="A0A947DEW2"/>
<reference evidence="2" key="1">
    <citation type="submission" date="2020-11" db="EMBL/GenBank/DDBJ databases">
        <authorList>
            <person name="Konstantinou D."/>
            <person name="Gkelis S."/>
            <person name="Popin R."/>
            <person name="Fewer D."/>
            <person name="Sivonen K."/>
        </authorList>
    </citation>
    <scope>NUCLEOTIDE SEQUENCE</scope>
    <source>
        <strain evidence="2">TAU-MAC 1115</strain>
    </source>
</reference>
<reference evidence="2" key="2">
    <citation type="journal article" date="2021" name="Mar. Drugs">
        <title>Genome Reduction and Secondary Metabolism of the Marine Sponge-Associated Cyanobacterium Leptothoe.</title>
        <authorList>
            <person name="Konstantinou D."/>
            <person name="Popin R.V."/>
            <person name="Fewer D.P."/>
            <person name="Sivonen K."/>
            <person name="Gkelis S."/>
        </authorList>
    </citation>
    <scope>NUCLEOTIDE SEQUENCE</scope>
    <source>
        <strain evidence="2">TAU-MAC 1115</strain>
    </source>
</reference>
<keyword evidence="1" id="KW-0812">Transmembrane</keyword>
<dbReference type="RefSeq" id="WP_215608451.1">
    <property type="nucleotide sequence ID" value="NZ_JADOES010000011.1"/>
</dbReference>
<keyword evidence="1" id="KW-0472">Membrane</keyword>
<protein>
    <submittedName>
        <fullName evidence="2">Uncharacterized protein</fullName>
    </submittedName>
</protein>
<comment type="caution">
    <text evidence="2">The sequence shown here is derived from an EMBL/GenBank/DDBJ whole genome shotgun (WGS) entry which is preliminary data.</text>
</comment>
<gene>
    <name evidence="2" type="ORF">IXB50_08065</name>
</gene>
<evidence type="ECO:0000313" key="3">
    <source>
        <dbReference type="Proteomes" id="UP000717364"/>
    </source>
</evidence>
<accession>A0A947DEW2</accession>
<dbReference type="EMBL" id="JADOES010000011">
    <property type="protein sequence ID" value="MBT9315379.1"/>
    <property type="molecule type" value="Genomic_DNA"/>
</dbReference>
<name>A0A947DEW2_9CYAN</name>
<feature type="transmembrane region" description="Helical" evidence="1">
    <location>
        <begin position="12"/>
        <end position="31"/>
    </location>
</feature>
<evidence type="ECO:0000256" key="1">
    <source>
        <dbReference type="SAM" id="Phobius"/>
    </source>
</evidence>
<dbReference type="Proteomes" id="UP000717364">
    <property type="component" value="Unassembled WGS sequence"/>
</dbReference>
<proteinExistence type="predicted"/>
<evidence type="ECO:0000313" key="2">
    <source>
        <dbReference type="EMBL" id="MBT9315379.1"/>
    </source>
</evidence>
<organism evidence="2 3">
    <name type="scientific">Leptothoe spongobia TAU-MAC 1115</name>
    <dbReference type="NCBI Taxonomy" id="1967444"/>
    <lineage>
        <taxon>Bacteria</taxon>
        <taxon>Bacillati</taxon>
        <taxon>Cyanobacteriota</taxon>
        <taxon>Cyanophyceae</taxon>
        <taxon>Nodosilineales</taxon>
        <taxon>Cymatolegaceae</taxon>
        <taxon>Leptothoe</taxon>
        <taxon>Leptothoe spongobia</taxon>
    </lineage>
</organism>
<sequence>MDFDTKQTVGQFFLGMGALGIVLTLPVDGFFAEAQTIGQPMLEVNASKNALNIKQEQPDSNEFARYDSAKFSVDYPRGWQIEPQGENGLAIVSIADGANMAIRTDIVVLREDPQVAVPQRLEQITADAASLQSYSLVAVDGQSGIRIWYEPETGQRALVTFLGYGNQQTVVLTSQYTQDTTAEPLVTQIHDSFVNHSVAQALVP</sequence>